<dbReference type="PROSITE" id="PS50835">
    <property type="entry name" value="IG_LIKE"/>
    <property type="match status" value="1"/>
</dbReference>
<dbReference type="Proteomes" id="UP000034569">
    <property type="component" value="Unassembled WGS sequence"/>
</dbReference>
<evidence type="ECO:0000313" key="2">
    <source>
        <dbReference type="EMBL" id="KKU21725.1"/>
    </source>
</evidence>
<proteinExistence type="predicted"/>
<sequence length="862" mass="91709">MKRVIKAVQSHRRTAGFVLAALALAAAGVFVLPKFISADGQLNNSFGTNGVVTSNPASGGDTIYDMAVDATYLYAVGQDAGGTGGRSEWRIEKRRLSDGALCTIANCGTEFGTGGVIAFQPNPSTTESERVEDIAIDAVGGYMYLIGLSDDPTYDWEWRIEKRYLNNGSLVTTFGNNGVVTTSISLRSEYASGITLDATGQYIYATGSDLTVSASKKRLRIEKRRVSDGALCTVANCGTEFGTGGVKIDYTQSYTGAYAGTIEELAADSNGLYTVGWEYVGGNPPYIYYRWRIEKRDLNTGVLNWSRYVSNSSGSNVCNEYGYDIATDSSGIYVIGNSQSNCGTGQWQIAKLDFSGNPVSSFGSSGIASYIPSGGGTEPKDIFVDSTGLYVAGYDSAPGDWQWRVDKRSATDGSSIWTRTSNPSSSIDYANAVVVDSTGQLYAGGVDLSLGNGEWRIEGRRTEAPVTAPTVTTQSAGSVGDSSAVLNGLANPNNGATTGWFRYDAAPPGSCNDTFGTRLPLSGGTSLGSGSSNVSFFQTVGGLNSSATYYFCAIAENSAGKSYGSILSFATAAPGAVSSYGVTREGCELKNWGWGSEVTGWVSFNSTNNYGGKTPGSNYGATLANFCENLAPNAPGNLAVTDTSSANWSFNCVSPLQPAFSWTFSDPNTDDYQSAFQLQVDDNSDFSSPEYDSGSATTTSFTTSVPAGRLSYNTTYNWRVKTWDNRKTPLVSPWATGTPFATTAHSWPSPDFTFLPNSPSVGQDTLFRRDQDSDGDTFGTRCFDSGNNAVSCGNYYWTMEDSSPTMSETASSSIPVIVSFNSPGRKEINLKATDAEGFYCLKSRSTGTVTLPLPQYKEVLPR</sequence>
<reference evidence="2 3" key="1">
    <citation type="journal article" date="2015" name="Nature">
        <title>rRNA introns, odd ribosomes, and small enigmatic genomes across a large radiation of phyla.</title>
        <authorList>
            <person name="Brown C.T."/>
            <person name="Hug L.A."/>
            <person name="Thomas B.C."/>
            <person name="Sharon I."/>
            <person name="Castelle C.J."/>
            <person name="Singh A."/>
            <person name="Wilkins M.J."/>
            <person name="Williams K.H."/>
            <person name="Banfield J.F."/>
        </authorList>
    </citation>
    <scope>NUCLEOTIDE SEQUENCE [LARGE SCALE GENOMIC DNA]</scope>
</reference>
<dbReference type="InterPro" id="IPR007110">
    <property type="entry name" value="Ig-like_dom"/>
</dbReference>
<comment type="caution">
    <text evidence="2">The sequence shown here is derived from an EMBL/GenBank/DDBJ whole genome shotgun (WGS) entry which is preliminary data.</text>
</comment>
<evidence type="ECO:0000313" key="3">
    <source>
        <dbReference type="Proteomes" id="UP000034569"/>
    </source>
</evidence>
<dbReference type="Gene3D" id="2.60.40.10">
    <property type="entry name" value="Immunoglobulins"/>
    <property type="match status" value="1"/>
</dbReference>
<organism evidence="2 3">
    <name type="scientific">Candidatus Azambacteria bacterium GW2011_GWC1_46_13</name>
    <dbReference type="NCBI Taxonomy" id="1618619"/>
    <lineage>
        <taxon>Bacteria</taxon>
        <taxon>Candidatus Azamiibacteriota</taxon>
    </lineage>
</organism>
<name>A0A0G1RLB8_9BACT</name>
<dbReference type="SUPFAM" id="SSF63825">
    <property type="entry name" value="YWTD domain"/>
    <property type="match status" value="1"/>
</dbReference>
<dbReference type="EMBL" id="LCLU01000023">
    <property type="protein sequence ID" value="KKU21725.1"/>
    <property type="molecule type" value="Genomic_DNA"/>
</dbReference>
<evidence type="ECO:0000259" key="1">
    <source>
        <dbReference type="PROSITE" id="PS50835"/>
    </source>
</evidence>
<dbReference type="InterPro" id="IPR013783">
    <property type="entry name" value="Ig-like_fold"/>
</dbReference>
<gene>
    <name evidence="2" type="ORF">UX33_C0023G0008</name>
</gene>
<feature type="domain" description="Ig-like" evidence="1">
    <location>
        <begin position="750"/>
        <end position="850"/>
    </location>
</feature>
<dbReference type="Pfam" id="PF25788">
    <property type="entry name" value="Ig_Rha78A_N"/>
    <property type="match status" value="1"/>
</dbReference>
<protein>
    <recommendedName>
        <fullName evidence="1">Ig-like domain-containing protein</fullName>
    </recommendedName>
</protein>
<accession>A0A0G1RLB8</accession>
<dbReference type="AlphaFoldDB" id="A0A0G1RLB8"/>